<comment type="caution">
    <text evidence="7">The sequence shown here is derived from an EMBL/GenBank/DDBJ whole genome shotgun (WGS) entry which is preliminary data.</text>
</comment>
<dbReference type="GO" id="GO:0008270">
    <property type="term" value="F:zinc ion binding"/>
    <property type="evidence" value="ECO:0007669"/>
    <property type="project" value="UniProtKB-KW"/>
</dbReference>
<dbReference type="InterPro" id="IPR013083">
    <property type="entry name" value="Znf_RING/FYVE/PHD"/>
</dbReference>
<accession>A0A5J4YYB3</accession>
<sequence length="243" mass="26208">MDTGHSDCNDDAPGCAICMAERADIAEDELAMLPCGHVFCIHCLVSWSLLQCKCPLCTAAFSTMTVRRDPSTGRPLSYGGEAGGSGDDAAELAWFECAVGTMQRASWVRITELCSAREDIMASIHLQNSVAYALADGRGDSTLLYQRSEQHEDELEEACFAEAGELWESSRRAMRQGAGSGRKSREKNSLGATSLQTAQTGPIQRGSGNALHWERVMNRPAAMPSASSSSSRKGKRNRAQVVI</sequence>
<keyword evidence="3" id="KW-0862">Zinc</keyword>
<proteinExistence type="predicted"/>
<feature type="domain" description="RING-type" evidence="6">
    <location>
        <begin position="15"/>
        <end position="58"/>
    </location>
</feature>
<evidence type="ECO:0000256" key="4">
    <source>
        <dbReference type="PROSITE-ProRule" id="PRU00175"/>
    </source>
</evidence>
<dbReference type="OrthoDB" id="6105938at2759"/>
<dbReference type="PROSITE" id="PS50089">
    <property type="entry name" value="ZF_RING_2"/>
    <property type="match status" value="1"/>
</dbReference>
<evidence type="ECO:0000256" key="5">
    <source>
        <dbReference type="SAM" id="MobiDB-lite"/>
    </source>
</evidence>
<keyword evidence="2 4" id="KW-0863">Zinc-finger</keyword>
<gene>
    <name evidence="7" type="ORF">FVE85_0035</name>
</gene>
<evidence type="ECO:0000259" key="6">
    <source>
        <dbReference type="PROSITE" id="PS50089"/>
    </source>
</evidence>
<feature type="compositionally biased region" description="Basic residues" evidence="5">
    <location>
        <begin position="232"/>
        <end position="243"/>
    </location>
</feature>
<protein>
    <submittedName>
        <fullName evidence="7">E3 ubiquitin-protein ligase ICP0</fullName>
    </submittedName>
</protein>
<dbReference type="Proteomes" id="UP000324585">
    <property type="component" value="Unassembled WGS sequence"/>
</dbReference>
<evidence type="ECO:0000313" key="8">
    <source>
        <dbReference type="Proteomes" id="UP000324585"/>
    </source>
</evidence>
<evidence type="ECO:0000256" key="3">
    <source>
        <dbReference type="ARBA" id="ARBA00022833"/>
    </source>
</evidence>
<dbReference type="SUPFAM" id="SSF57850">
    <property type="entry name" value="RING/U-box"/>
    <property type="match status" value="1"/>
</dbReference>
<dbReference type="AlphaFoldDB" id="A0A5J4YYB3"/>
<feature type="region of interest" description="Disordered" evidence="5">
    <location>
        <begin position="171"/>
        <end position="243"/>
    </location>
</feature>
<keyword evidence="1" id="KW-0479">Metal-binding</keyword>
<dbReference type="Pfam" id="PF13639">
    <property type="entry name" value="zf-RING_2"/>
    <property type="match status" value="1"/>
</dbReference>
<feature type="compositionally biased region" description="Polar residues" evidence="5">
    <location>
        <begin position="190"/>
        <end position="202"/>
    </location>
</feature>
<evidence type="ECO:0000313" key="7">
    <source>
        <dbReference type="EMBL" id="KAA8496306.1"/>
    </source>
</evidence>
<dbReference type="PROSITE" id="PS00518">
    <property type="entry name" value="ZF_RING_1"/>
    <property type="match status" value="1"/>
</dbReference>
<evidence type="ECO:0000256" key="1">
    <source>
        <dbReference type="ARBA" id="ARBA00022723"/>
    </source>
</evidence>
<dbReference type="InterPro" id="IPR001841">
    <property type="entry name" value="Znf_RING"/>
</dbReference>
<organism evidence="7 8">
    <name type="scientific">Porphyridium purpureum</name>
    <name type="common">Red alga</name>
    <name type="synonym">Porphyridium cruentum</name>
    <dbReference type="NCBI Taxonomy" id="35688"/>
    <lineage>
        <taxon>Eukaryota</taxon>
        <taxon>Rhodophyta</taxon>
        <taxon>Bangiophyceae</taxon>
        <taxon>Porphyridiales</taxon>
        <taxon>Porphyridiaceae</taxon>
        <taxon>Porphyridium</taxon>
    </lineage>
</organism>
<feature type="compositionally biased region" description="Low complexity" evidence="5">
    <location>
        <begin position="218"/>
        <end position="231"/>
    </location>
</feature>
<reference evidence="8" key="1">
    <citation type="journal article" date="2019" name="Nat. Commun.">
        <title>Expansion of phycobilisome linker gene families in mesophilic red algae.</title>
        <authorList>
            <person name="Lee J."/>
            <person name="Kim D."/>
            <person name="Bhattacharya D."/>
            <person name="Yoon H.S."/>
        </authorList>
    </citation>
    <scope>NUCLEOTIDE SEQUENCE [LARGE SCALE GENOMIC DNA]</scope>
    <source>
        <strain evidence="8">CCMP 1328</strain>
    </source>
</reference>
<dbReference type="SMART" id="SM00184">
    <property type="entry name" value="RING"/>
    <property type="match status" value="1"/>
</dbReference>
<name>A0A5J4YYB3_PORPP</name>
<dbReference type="Gene3D" id="3.30.40.10">
    <property type="entry name" value="Zinc/RING finger domain, C3HC4 (zinc finger)"/>
    <property type="match status" value="1"/>
</dbReference>
<dbReference type="EMBL" id="VRMN01000002">
    <property type="protein sequence ID" value="KAA8496306.1"/>
    <property type="molecule type" value="Genomic_DNA"/>
</dbReference>
<dbReference type="InterPro" id="IPR017907">
    <property type="entry name" value="Znf_RING_CS"/>
</dbReference>
<evidence type="ECO:0000256" key="2">
    <source>
        <dbReference type="ARBA" id="ARBA00022771"/>
    </source>
</evidence>
<keyword evidence="8" id="KW-1185">Reference proteome</keyword>